<accession>A0A9W6C042</accession>
<reference evidence="2 3" key="1">
    <citation type="journal article" date="2023" name="Commun. Biol.">
        <title>Reorganization of the ancestral sex-determining regions during the evolution of trioecy in Pleodorina starrii.</title>
        <authorList>
            <person name="Takahashi K."/>
            <person name="Suzuki S."/>
            <person name="Kawai-Toyooka H."/>
            <person name="Yamamoto K."/>
            <person name="Hamaji T."/>
            <person name="Ootsuki R."/>
            <person name="Yamaguchi H."/>
            <person name="Kawachi M."/>
            <person name="Higashiyama T."/>
            <person name="Nozaki H."/>
        </authorList>
    </citation>
    <scope>NUCLEOTIDE SEQUENCE [LARGE SCALE GENOMIC DNA]</scope>
    <source>
        <strain evidence="2 3">NIES-4479</strain>
    </source>
</reference>
<evidence type="ECO:0000313" key="2">
    <source>
        <dbReference type="EMBL" id="GLC61433.1"/>
    </source>
</evidence>
<feature type="region of interest" description="Disordered" evidence="1">
    <location>
        <begin position="96"/>
        <end position="115"/>
    </location>
</feature>
<comment type="caution">
    <text evidence="2">The sequence shown here is derived from an EMBL/GenBank/DDBJ whole genome shotgun (WGS) entry which is preliminary data.</text>
</comment>
<keyword evidence="3" id="KW-1185">Reference proteome</keyword>
<organism evidence="2 3">
    <name type="scientific">Pleodorina starrii</name>
    <dbReference type="NCBI Taxonomy" id="330485"/>
    <lineage>
        <taxon>Eukaryota</taxon>
        <taxon>Viridiplantae</taxon>
        <taxon>Chlorophyta</taxon>
        <taxon>core chlorophytes</taxon>
        <taxon>Chlorophyceae</taxon>
        <taxon>CS clade</taxon>
        <taxon>Chlamydomonadales</taxon>
        <taxon>Volvocaceae</taxon>
        <taxon>Pleodorina</taxon>
    </lineage>
</organism>
<dbReference type="EMBL" id="BRXU01000046">
    <property type="protein sequence ID" value="GLC61433.1"/>
    <property type="molecule type" value="Genomic_DNA"/>
</dbReference>
<dbReference type="AlphaFoldDB" id="A0A9W6C042"/>
<feature type="region of interest" description="Disordered" evidence="1">
    <location>
        <begin position="30"/>
        <end position="56"/>
    </location>
</feature>
<protein>
    <submittedName>
        <fullName evidence="2">Uncharacterized protein</fullName>
    </submittedName>
</protein>
<sequence>MGFQPSSKSQVQPKPGQRLAFGDLTNALKRTSSLAPAKPAQPSARTVPDPPIEHMAGKGLKVLEKELLQQEEAHLQRRLDRVAAAASTWTASHLYHEEELSSDDESESNVSLSEPFPESPIVVQLRATRRGQGVAVPQPGPGFDNDLYNLLPDVPPVLIDFDQCWADEEA</sequence>
<dbReference type="Proteomes" id="UP001165080">
    <property type="component" value="Unassembled WGS sequence"/>
</dbReference>
<evidence type="ECO:0000256" key="1">
    <source>
        <dbReference type="SAM" id="MobiDB-lite"/>
    </source>
</evidence>
<gene>
    <name evidence="2" type="primary">PLEST007733</name>
    <name evidence="2" type="ORF">PLESTB_001756000</name>
</gene>
<evidence type="ECO:0000313" key="3">
    <source>
        <dbReference type="Proteomes" id="UP001165080"/>
    </source>
</evidence>
<name>A0A9W6C042_9CHLO</name>
<proteinExistence type="predicted"/>